<evidence type="ECO:0000313" key="2">
    <source>
        <dbReference type="EMBL" id="GAA1906206.1"/>
    </source>
</evidence>
<keyword evidence="1" id="KW-0472">Membrane</keyword>
<proteinExistence type="predicted"/>
<protein>
    <recommendedName>
        <fullName evidence="4">PH domain-containing protein</fullName>
    </recommendedName>
</protein>
<feature type="transmembrane region" description="Helical" evidence="1">
    <location>
        <begin position="73"/>
        <end position="96"/>
    </location>
</feature>
<keyword evidence="3" id="KW-1185">Reference proteome</keyword>
<organism evidence="2 3">
    <name type="scientific">Nocardioides lentus</name>
    <dbReference type="NCBI Taxonomy" id="338077"/>
    <lineage>
        <taxon>Bacteria</taxon>
        <taxon>Bacillati</taxon>
        <taxon>Actinomycetota</taxon>
        <taxon>Actinomycetes</taxon>
        <taxon>Propionibacteriales</taxon>
        <taxon>Nocardioidaceae</taxon>
        <taxon>Nocardioides</taxon>
    </lineage>
</organism>
<comment type="caution">
    <text evidence="2">The sequence shown here is derived from an EMBL/GenBank/DDBJ whole genome shotgun (WGS) entry which is preliminary data.</text>
</comment>
<dbReference type="Proteomes" id="UP001501612">
    <property type="component" value="Unassembled WGS sequence"/>
</dbReference>
<evidence type="ECO:0008006" key="4">
    <source>
        <dbReference type="Google" id="ProtNLM"/>
    </source>
</evidence>
<feature type="transmembrane region" description="Helical" evidence="1">
    <location>
        <begin position="35"/>
        <end position="53"/>
    </location>
</feature>
<accession>A0ABN2NXD8</accession>
<reference evidence="2 3" key="1">
    <citation type="journal article" date="2019" name="Int. J. Syst. Evol. Microbiol.">
        <title>The Global Catalogue of Microorganisms (GCM) 10K type strain sequencing project: providing services to taxonomists for standard genome sequencing and annotation.</title>
        <authorList>
            <consortium name="The Broad Institute Genomics Platform"/>
            <consortium name="The Broad Institute Genome Sequencing Center for Infectious Disease"/>
            <person name="Wu L."/>
            <person name="Ma J."/>
        </authorList>
    </citation>
    <scope>NUCLEOTIDE SEQUENCE [LARGE SCALE GENOMIC DNA]</scope>
    <source>
        <strain evidence="2 3">JCM 14046</strain>
    </source>
</reference>
<evidence type="ECO:0000256" key="1">
    <source>
        <dbReference type="SAM" id="Phobius"/>
    </source>
</evidence>
<feature type="transmembrane region" description="Helical" evidence="1">
    <location>
        <begin position="108"/>
        <end position="126"/>
    </location>
</feature>
<sequence>MPGWSVLVVLAIVVVGTVGLLLMAREAGGWTGSGVGLAAVGLAILGLAFAWAARPAHGVMPPETEPLRGSVTLAVLVGVGTVLGLVGAGVTSWFLLSEPASGLGRRGQGAGLVLAVAVLASVPTLVRAGTGRLHLWCVSTDSDGLRYRGGRTDRTIAWDAIGSVALNEVGTQVVVRPRADGEPPLRFSALCFDVPAGRVVERIEAARGRRRPRGPGPVPWR</sequence>
<gene>
    <name evidence="2" type="ORF">GCM10009737_03720</name>
</gene>
<feature type="transmembrane region" description="Helical" evidence="1">
    <location>
        <begin position="6"/>
        <end position="23"/>
    </location>
</feature>
<keyword evidence="1" id="KW-0812">Transmembrane</keyword>
<name>A0ABN2NXD8_9ACTN</name>
<dbReference type="EMBL" id="BAAAMY010000001">
    <property type="protein sequence ID" value="GAA1906206.1"/>
    <property type="molecule type" value="Genomic_DNA"/>
</dbReference>
<evidence type="ECO:0000313" key="3">
    <source>
        <dbReference type="Proteomes" id="UP001501612"/>
    </source>
</evidence>
<keyword evidence="1" id="KW-1133">Transmembrane helix</keyword>